<gene>
    <name evidence="1" type="ORF">IAC13_04225</name>
</gene>
<dbReference type="Proteomes" id="UP000823618">
    <property type="component" value="Unassembled WGS sequence"/>
</dbReference>
<evidence type="ECO:0000313" key="2">
    <source>
        <dbReference type="Proteomes" id="UP000823618"/>
    </source>
</evidence>
<accession>A0A9D9I0Q3</accession>
<sequence length="76" mass="8855">MCKLIEGTEAVIDRIEGEIVVIELEDETIKQVFKQELPEGIQEGYVLRMEDGKWVLDMEAYGRKKAEIEALFEDFF</sequence>
<dbReference type="Pfam" id="PF11213">
    <property type="entry name" value="DUF3006"/>
    <property type="match status" value="1"/>
</dbReference>
<reference evidence="1" key="1">
    <citation type="submission" date="2020-10" db="EMBL/GenBank/DDBJ databases">
        <authorList>
            <person name="Gilroy R."/>
        </authorList>
    </citation>
    <scope>NUCLEOTIDE SEQUENCE</scope>
    <source>
        <strain evidence="1">E3-2379</strain>
    </source>
</reference>
<proteinExistence type="predicted"/>
<name>A0A9D9I0Q3_9FIRM</name>
<dbReference type="EMBL" id="JADIML010000121">
    <property type="protein sequence ID" value="MBO8463119.1"/>
    <property type="molecule type" value="Genomic_DNA"/>
</dbReference>
<comment type="caution">
    <text evidence="1">The sequence shown here is derived from an EMBL/GenBank/DDBJ whole genome shotgun (WGS) entry which is preliminary data.</text>
</comment>
<protein>
    <submittedName>
        <fullName evidence="1">DUF3006 domain-containing protein</fullName>
    </submittedName>
</protein>
<evidence type="ECO:0000313" key="1">
    <source>
        <dbReference type="EMBL" id="MBO8463119.1"/>
    </source>
</evidence>
<dbReference type="InterPro" id="IPR021377">
    <property type="entry name" value="DUF3006"/>
</dbReference>
<dbReference type="AlphaFoldDB" id="A0A9D9I0Q3"/>
<organism evidence="1 2">
    <name type="scientific">Candidatus Scybalomonas excrementavium</name>
    <dbReference type="NCBI Taxonomy" id="2840943"/>
    <lineage>
        <taxon>Bacteria</taxon>
        <taxon>Bacillati</taxon>
        <taxon>Bacillota</taxon>
        <taxon>Clostridia</taxon>
        <taxon>Lachnospirales</taxon>
        <taxon>Lachnospiraceae</taxon>
        <taxon>Lachnospiraceae incertae sedis</taxon>
        <taxon>Candidatus Scybalomonas</taxon>
    </lineage>
</organism>
<reference evidence="1" key="2">
    <citation type="journal article" date="2021" name="PeerJ">
        <title>Extensive microbial diversity within the chicken gut microbiome revealed by metagenomics and culture.</title>
        <authorList>
            <person name="Gilroy R."/>
            <person name="Ravi A."/>
            <person name="Getino M."/>
            <person name="Pursley I."/>
            <person name="Horton D.L."/>
            <person name="Alikhan N.F."/>
            <person name="Baker D."/>
            <person name="Gharbi K."/>
            <person name="Hall N."/>
            <person name="Watson M."/>
            <person name="Adriaenssens E.M."/>
            <person name="Foster-Nyarko E."/>
            <person name="Jarju S."/>
            <person name="Secka A."/>
            <person name="Antonio M."/>
            <person name="Oren A."/>
            <person name="Chaudhuri R.R."/>
            <person name="La Ragione R."/>
            <person name="Hildebrand F."/>
            <person name="Pallen M.J."/>
        </authorList>
    </citation>
    <scope>NUCLEOTIDE SEQUENCE</scope>
    <source>
        <strain evidence="1">E3-2379</strain>
    </source>
</reference>